<accession>A0A151J9J2</accession>
<reference evidence="1 2" key="1">
    <citation type="submission" date="2015-09" db="EMBL/GenBank/DDBJ databases">
        <title>Trachymyrmex cornetzi WGS genome.</title>
        <authorList>
            <person name="Nygaard S."/>
            <person name="Hu H."/>
            <person name="Boomsma J."/>
            <person name="Zhang G."/>
        </authorList>
    </citation>
    <scope>NUCLEOTIDE SEQUENCE [LARGE SCALE GENOMIC DNA]</scope>
    <source>
        <strain evidence="1">Tcor2-1</strain>
        <tissue evidence="1">Whole body</tissue>
    </source>
</reference>
<protein>
    <submittedName>
        <fullName evidence="1">Uncharacterized protein</fullName>
    </submittedName>
</protein>
<dbReference type="EMBL" id="KQ979404">
    <property type="protein sequence ID" value="KYN21681.1"/>
    <property type="molecule type" value="Genomic_DNA"/>
</dbReference>
<sequence length="286" mass="32629">MNEPEPCLPLILPPRYRLRDLILGDYAFNDDGERYLLKDQSSSICYIARVHGITLSLFVRYIYTQRSSRNTRKNLTAGGSEDRTMWPDVAGKSHTSCDHFKVKLPAVKKKKKEKENESECCKIFALFHYRKPRDPLRGSSAASSVPLLDMGARAWDYEALPELHTSTAVTPTSTPPSVSQQKAPRVYFQAENLATTRRRSSNRLLTPQQSCRRRSRSMSAWSDLSRSSFRLDERPHTEIVAAFVGRWSIIAGLGVHPVDLNIKATYIFGEIAMKECLHFIRFQTFV</sequence>
<organism evidence="1 2">
    <name type="scientific">Trachymyrmex cornetzi</name>
    <dbReference type="NCBI Taxonomy" id="471704"/>
    <lineage>
        <taxon>Eukaryota</taxon>
        <taxon>Metazoa</taxon>
        <taxon>Ecdysozoa</taxon>
        <taxon>Arthropoda</taxon>
        <taxon>Hexapoda</taxon>
        <taxon>Insecta</taxon>
        <taxon>Pterygota</taxon>
        <taxon>Neoptera</taxon>
        <taxon>Endopterygota</taxon>
        <taxon>Hymenoptera</taxon>
        <taxon>Apocrita</taxon>
        <taxon>Aculeata</taxon>
        <taxon>Formicoidea</taxon>
        <taxon>Formicidae</taxon>
        <taxon>Myrmicinae</taxon>
        <taxon>Trachymyrmex</taxon>
    </lineage>
</organism>
<evidence type="ECO:0000313" key="2">
    <source>
        <dbReference type="Proteomes" id="UP000078492"/>
    </source>
</evidence>
<proteinExistence type="predicted"/>
<gene>
    <name evidence="1" type="ORF">ALC57_05946</name>
</gene>
<dbReference type="Proteomes" id="UP000078492">
    <property type="component" value="Unassembled WGS sequence"/>
</dbReference>
<name>A0A151J9J2_9HYME</name>
<evidence type="ECO:0000313" key="1">
    <source>
        <dbReference type="EMBL" id="KYN21681.1"/>
    </source>
</evidence>
<keyword evidence="2" id="KW-1185">Reference proteome</keyword>
<dbReference type="AlphaFoldDB" id="A0A151J9J2"/>